<dbReference type="InterPro" id="IPR013654">
    <property type="entry name" value="PAS_2"/>
</dbReference>
<dbReference type="InterPro" id="IPR043150">
    <property type="entry name" value="Phytochrome_PHY_sf"/>
</dbReference>
<dbReference type="Gene3D" id="3.30.450.40">
    <property type="match status" value="1"/>
</dbReference>
<dbReference type="Pfam" id="PF00360">
    <property type="entry name" value="PHY"/>
    <property type="match status" value="1"/>
</dbReference>
<dbReference type="InterPro" id="IPR003018">
    <property type="entry name" value="GAF"/>
</dbReference>
<dbReference type="PRINTS" id="PR01033">
    <property type="entry name" value="PHYTOCHROME"/>
</dbReference>
<dbReference type="InterPro" id="IPR001294">
    <property type="entry name" value="Phytochrome"/>
</dbReference>
<keyword evidence="7" id="KW-1185">Reference proteome</keyword>
<keyword evidence="1" id="KW-0600">Photoreceptor protein</keyword>
<organism evidence="6 7">
    <name type="scientific">Mucilaginibacter polytrichastri</name>
    <dbReference type="NCBI Taxonomy" id="1302689"/>
    <lineage>
        <taxon>Bacteria</taxon>
        <taxon>Pseudomonadati</taxon>
        <taxon>Bacteroidota</taxon>
        <taxon>Sphingobacteriia</taxon>
        <taxon>Sphingobacteriales</taxon>
        <taxon>Sphingobacteriaceae</taxon>
        <taxon>Mucilaginibacter</taxon>
    </lineage>
</organism>
<keyword evidence="3" id="KW-0157">Chromophore</keyword>
<evidence type="ECO:0000256" key="2">
    <source>
        <dbReference type="ARBA" id="ARBA00022606"/>
    </source>
</evidence>
<dbReference type="SUPFAM" id="SSF55781">
    <property type="entry name" value="GAF domain-like"/>
    <property type="match status" value="2"/>
</dbReference>
<evidence type="ECO:0000313" key="7">
    <source>
        <dbReference type="Proteomes" id="UP000186720"/>
    </source>
</evidence>
<evidence type="ECO:0000313" key="6">
    <source>
        <dbReference type="EMBL" id="OKS88935.1"/>
    </source>
</evidence>
<dbReference type="OrthoDB" id="9766459at2"/>
<dbReference type="InterPro" id="IPR029016">
    <property type="entry name" value="GAF-like_dom_sf"/>
</dbReference>
<gene>
    <name evidence="6" type="ORF">RG47T_4413</name>
</gene>
<evidence type="ECO:0000259" key="5">
    <source>
        <dbReference type="PROSITE" id="PS50046"/>
    </source>
</evidence>
<dbReference type="PROSITE" id="PS50046">
    <property type="entry name" value="PHYTOCHROME_2"/>
    <property type="match status" value="1"/>
</dbReference>
<evidence type="ECO:0000256" key="1">
    <source>
        <dbReference type="ARBA" id="ARBA00022543"/>
    </source>
</evidence>
<proteinExistence type="predicted"/>
<evidence type="ECO:0000256" key="4">
    <source>
        <dbReference type="ARBA" id="ARBA00023170"/>
    </source>
</evidence>
<dbReference type="InterPro" id="IPR016132">
    <property type="entry name" value="Phyto_chromo_attachment"/>
</dbReference>
<reference evidence="6 7" key="1">
    <citation type="submission" date="2016-11" db="EMBL/GenBank/DDBJ databases">
        <title>Whole Genome Sequencing of Mucilaginibacter polytrichastri RG4-7(T) isolated from the moss sample.</title>
        <authorList>
            <person name="Li Y."/>
        </authorList>
    </citation>
    <scope>NUCLEOTIDE SEQUENCE [LARGE SCALE GENOMIC DNA]</scope>
    <source>
        <strain evidence="6 7">RG4-7</strain>
    </source>
</reference>
<sequence>MAKKNFDSEFCGSLPLHNINQIQPHGYLLVLDQQTLDIIQVSENIEELMGINVIDLVNTSFIEYISTEQSEILLSKFKPGFSEKIPLSFNITCNGKLRQPHALVQAKNNYLILELEHIKEHKERFFTDVFQEIKYAMAAIENAGSVQEACEIAIYEIKQLSGFDGIMMYRFDSDWNGTVIAEQKIAGMESYLGNTFPASDIPKQARALYLKNPYRLIPNRVYTPVKLYPVINPVTHTFIDLSDCNLRSVAAVHLEYLKNMKVMASMSVRVIKDGQLWGLIACHHVTPKYLSYELCSVIELLSSVISNKISGIYNQEEFDKAAYLHQQKAALIEQVYTEQDIAKGILNMEKPNLLAMFNATGAAVINDGQFDTLGNTPGLHYLEDLTLWLEGKKINSVFESSNLASLYDDAADYADIASGILVIPINGDKGNFILCFRPEIIQTIKWGGDPNQAINFEKNGKAYHPRNSFKLWQQMVKQIAAPWTPQELAAAEMFRSFAFEFQTKQLYN</sequence>
<keyword evidence="4" id="KW-0675">Receptor</keyword>
<dbReference type="SUPFAM" id="SSF55785">
    <property type="entry name" value="PYP-like sensor domain (PAS domain)"/>
    <property type="match status" value="1"/>
</dbReference>
<dbReference type="RefSeq" id="WP_074491565.1">
    <property type="nucleotide sequence ID" value="NZ_FPAM01000023.1"/>
</dbReference>
<dbReference type="InterPro" id="IPR013515">
    <property type="entry name" value="Phytochrome_cen-reg"/>
</dbReference>
<dbReference type="GO" id="GO:0006355">
    <property type="term" value="P:regulation of DNA-templated transcription"/>
    <property type="evidence" value="ECO:0007669"/>
    <property type="project" value="InterPro"/>
</dbReference>
<dbReference type="EMBL" id="MPPL01000001">
    <property type="protein sequence ID" value="OKS88935.1"/>
    <property type="molecule type" value="Genomic_DNA"/>
</dbReference>
<accession>A0A1Q6A4K2</accession>
<dbReference type="GO" id="GO:0009584">
    <property type="term" value="P:detection of visible light"/>
    <property type="evidence" value="ECO:0007669"/>
    <property type="project" value="InterPro"/>
</dbReference>
<dbReference type="Pfam" id="PF08446">
    <property type="entry name" value="PAS_2"/>
    <property type="match status" value="1"/>
</dbReference>
<feature type="domain" description="Phytochrome chromophore attachment site" evidence="5">
    <location>
        <begin position="145"/>
        <end position="303"/>
    </location>
</feature>
<dbReference type="InterPro" id="IPR035965">
    <property type="entry name" value="PAS-like_dom_sf"/>
</dbReference>
<dbReference type="Gene3D" id="3.30.450.20">
    <property type="entry name" value="PAS domain"/>
    <property type="match status" value="1"/>
</dbReference>
<dbReference type="SMART" id="SM00065">
    <property type="entry name" value="GAF"/>
    <property type="match status" value="1"/>
</dbReference>
<dbReference type="Pfam" id="PF01590">
    <property type="entry name" value="GAF"/>
    <property type="match status" value="1"/>
</dbReference>
<comment type="caution">
    <text evidence="6">The sequence shown here is derived from an EMBL/GenBank/DDBJ whole genome shotgun (WGS) entry which is preliminary data.</text>
</comment>
<keyword evidence="2" id="KW-0716">Sensory transduction</keyword>
<dbReference type="Gene3D" id="3.30.450.270">
    <property type="match status" value="1"/>
</dbReference>
<dbReference type="AlphaFoldDB" id="A0A1Q6A4K2"/>
<dbReference type="Proteomes" id="UP000186720">
    <property type="component" value="Unassembled WGS sequence"/>
</dbReference>
<dbReference type="GO" id="GO:0009881">
    <property type="term" value="F:photoreceptor activity"/>
    <property type="evidence" value="ECO:0007669"/>
    <property type="project" value="UniProtKB-KW"/>
</dbReference>
<protein>
    <recommendedName>
        <fullName evidence="5">Phytochrome chromophore attachment site domain-containing protein</fullName>
    </recommendedName>
</protein>
<evidence type="ECO:0000256" key="3">
    <source>
        <dbReference type="ARBA" id="ARBA00022991"/>
    </source>
</evidence>
<dbReference type="STRING" id="1302689.RG47T_4413"/>
<name>A0A1Q6A4K2_9SPHI</name>